<evidence type="ECO:0000256" key="1">
    <source>
        <dbReference type="SAM" id="Phobius"/>
    </source>
</evidence>
<dbReference type="PROSITE" id="PS51257">
    <property type="entry name" value="PROKAR_LIPOPROTEIN"/>
    <property type="match status" value="1"/>
</dbReference>
<keyword evidence="1" id="KW-1133">Transmembrane helix</keyword>
<keyword evidence="1" id="KW-0472">Membrane</keyword>
<dbReference type="EMBL" id="CP084167">
    <property type="protein sequence ID" value="UJG44549.1"/>
    <property type="molecule type" value="Genomic_DNA"/>
</dbReference>
<proteinExistence type="predicted"/>
<dbReference type="AlphaFoldDB" id="A0A9Y1FQA4"/>
<reference evidence="2" key="1">
    <citation type="journal article" date="2022" name="Nat. Microbiol.">
        <title>Unique mobile elements and scalable gene flow at the prokaryote-eukaryote boundary revealed by circularized Asgard archaea genomes.</title>
        <authorList>
            <person name="Wu F."/>
            <person name="Speth D.R."/>
            <person name="Philosof A."/>
            <person name="Cremiere A."/>
            <person name="Narayanan A."/>
            <person name="Barco R.A."/>
            <person name="Connon S.A."/>
            <person name="Amend J.P."/>
            <person name="Antoshechkin I.A."/>
            <person name="Orphan V.J."/>
        </authorList>
    </citation>
    <scope>NUCLEOTIDE SEQUENCE</scope>
    <source>
        <strain evidence="2">PR6</strain>
    </source>
</reference>
<protein>
    <submittedName>
        <fullName evidence="2">Uncharacterized protein</fullName>
    </submittedName>
</protein>
<feature type="transmembrane region" description="Helical" evidence="1">
    <location>
        <begin position="42"/>
        <end position="59"/>
    </location>
</feature>
<organism evidence="2">
    <name type="scientific">Candidatus Heimdallarchaeum endolithica</name>
    <dbReference type="NCBI Taxonomy" id="2876572"/>
    <lineage>
        <taxon>Archaea</taxon>
        <taxon>Promethearchaeati</taxon>
        <taxon>Candidatus Heimdallarchaeota</taxon>
        <taxon>Candidatus Heimdallarchaeia (ex Rinke et al. 2021) (nom. nud.)</taxon>
        <taxon>Candidatus Heimdallarchaeales</taxon>
        <taxon>Candidatus Heimdallarchaeaceae</taxon>
        <taxon>Candidatus Heimdallarchaeum</taxon>
    </lineage>
</organism>
<accession>A0A9Y1FQA4</accession>
<evidence type="ECO:0000313" key="2">
    <source>
        <dbReference type="EMBL" id="UJG44549.1"/>
    </source>
</evidence>
<keyword evidence="1" id="KW-0812">Transmembrane</keyword>
<sequence>MKLKNFSAKANFYGLISLACPEWSKGEYFYIQENYKANVTTSRADVLMIFVPFVITFIINKRRKRRKK</sequence>
<gene>
    <name evidence="2" type="ORF">K9W46_05055</name>
</gene>
<dbReference type="Proteomes" id="UP001200513">
    <property type="component" value="Chromosome"/>
</dbReference>
<name>A0A9Y1FQA4_9ARCH</name>